<organism evidence="2 3">
    <name type="scientific">Durusdinium trenchii</name>
    <dbReference type="NCBI Taxonomy" id="1381693"/>
    <lineage>
        <taxon>Eukaryota</taxon>
        <taxon>Sar</taxon>
        <taxon>Alveolata</taxon>
        <taxon>Dinophyceae</taxon>
        <taxon>Suessiales</taxon>
        <taxon>Symbiodiniaceae</taxon>
        <taxon>Durusdinium</taxon>
    </lineage>
</organism>
<proteinExistence type="predicted"/>
<keyword evidence="3" id="KW-1185">Reference proteome</keyword>
<dbReference type="CDD" id="cd02440">
    <property type="entry name" value="AdoMet_MTases"/>
    <property type="match status" value="1"/>
</dbReference>
<evidence type="ECO:0000313" key="2">
    <source>
        <dbReference type="EMBL" id="CAK9001328.1"/>
    </source>
</evidence>
<feature type="non-terminal residue" evidence="2">
    <location>
        <position position="1"/>
    </location>
</feature>
<reference evidence="2 3" key="1">
    <citation type="submission" date="2024-02" db="EMBL/GenBank/DDBJ databases">
        <authorList>
            <person name="Chen Y."/>
            <person name="Shah S."/>
            <person name="Dougan E. K."/>
            <person name="Thang M."/>
            <person name="Chan C."/>
        </authorList>
    </citation>
    <scope>NUCLEOTIDE SEQUENCE [LARGE SCALE GENOMIC DNA]</scope>
</reference>
<dbReference type="InterPro" id="IPR029063">
    <property type="entry name" value="SAM-dependent_MTases_sf"/>
</dbReference>
<name>A0ABP0IJ10_9DINO</name>
<accession>A0ABP0IJ10</accession>
<keyword evidence="2" id="KW-0830">Ubiquinone</keyword>
<evidence type="ECO:0000313" key="3">
    <source>
        <dbReference type="Proteomes" id="UP001642464"/>
    </source>
</evidence>
<comment type="caution">
    <text evidence="2">The sequence shown here is derived from an EMBL/GenBank/DDBJ whole genome shotgun (WGS) entry which is preliminary data.</text>
</comment>
<feature type="domain" description="Methyltransferase type 11" evidence="1">
    <location>
        <begin position="51"/>
        <end position="98"/>
    </location>
</feature>
<sequence>APFRLILPYVPPFSDPRTKEKVVQVHAKDVLDLGTGPGQPSLLIAKTLPSAKVHDLSSFHSKSFDAVTMSFVLMFVPDKAKSLREIGRVLRAGGHAFISIWKKMPFFTLAVEAYAEIAGEKPKEMPVNPLALAEEKLMKDLIEETRGLLVLEHEEPVSYPFPLGTAEEACDGAMVAAGSWVAKLKSDGIAAAKERFCQEFIKKLEENGMKSGDTYEITGATASLMSLKKPEMFGAEL</sequence>
<dbReference type="Pfam" id="PF08241">
    <property type="entry name" value="Methyltransf_11"/>
    <property type="match status" value="1"/>
</dbReference>
<dbReference type="EMBL" id="CAXAMM010003803">
    <property type="protein sequence ID" value="CAK9001328.1"/>
    <property type="molecule type" value="Genomic_DNA"/>
</dbReference>
<protein>
    <submittedName>
        <fullName evidence="2">Ubiquinone/menaquinone biosynthesis C-methyltransferase UbiE</fullName>
    </submittedName>
</protein>
<dbReference type="InterPro" id="IPR013216">
    <property type="entry name" value="Methyltransf_11"/>
</dbReference>
<dbReference type="Proteomes" id="UP001642464">
    <property type="component" value="Unassembled WGS sequence"/>
</dbReference>
<evidence type="ECO:0000259" key="1">
    <source>
        <dbReference type="Pfam" id="PF08241"/>
    </source>
</evidence>
<dbReference type="Gene3D" id="3.40.50.150">
    <property type="entry name" value="Vaccinia Virus protein VP39"/>
    <property type="match status" value="1"/>
</dbReference>
<dbReference type="SUPFAM" id="SSF53335">
    <property type="entry name" value="S-adenosyl-L-methionine-dependent methyltransferases"/>
    <property type="match status" value="1"/>
</dbReference>
<gene>
    <name evidence="2" type="ORF">SCF082_LOCUS6877</name>
</gene>